<sequence>MSALPCRATHRRVTLAEGATLLQAMTDVADGAGAWFDLTDLPVEKLIFVRPAPSPDDRHVAWYSEETVLRNAVIEQAGAHLGRRDGAAFAHIHGMWRAEDGACHAGHLLAEKTILSADHTVDVWLLEGAMLETAPDVETEFTLFRPISTGPVDRPNATLGTIRPNEVIEEGIAKCAAVSGLPVSAVKGLGSFVGTQLEGQPALDDIATEVLLLGENGRCAISVGLEGPLVRGEMAARVNRVCVTFEVLLLSQAE</sequence>
<dbReference type="Proteomes" id="UP001210770">
    <property type="component" value="Plasmid unnamed1"/>
</dbReference>
<keyword evidence="1" id="KW-0614">Plasmid</keyword>
<name>A0AAX3LT82_9RHOB</name>
<accession>A0AAX3LT82</accession>
<dbReference type="Gene3D" id="3.30.1330.80">
    <property type="entry name" value="Hypothetical protein, similar to alpha- acetolactate decarboxylase, domain 2"/>
    <property type="match status" value="1"/>
</dbReference>
<dbReference type="RefSeq" id="WP_271690028.1">
    <property type="nucleotide sequence ID" value="NZ_CP116424.1"/>
</dbReference>
<evidence type="ECO:0000313" key="2">
    <source>
        <dbReference type="Proteomes" id="UP001210770"/>
    </source>
</evidence>
<dbReference type="SUPFAM" id="SSF117856">
    <property type="entry name" value="AF0104/ALDC/Ptd012-like"/>
    <property type="match status" value="1"/>
</dbReference>
<evidence type="ECO:0008006" key="3">
    <source>
        <dbReference type="Google" id="ProtNLM"/>
    </source>
</evidence>
<reference evidence="1" key="1">
    <citation type="submission" date="2023-01" db="EMBL/GenBank/DDBJ databases">
        <title>Comparative genomic analysis of cold water coral derived Sulfitobacter faviae: insights into their metabolism and habitat adaptation.</title>
        <authorList>
            <person name="Guo Y."/>
            <person name="Lin S."/>
            <person name="Huang Z."/>
            <person name="Tang K."/>
            <person name="Wang X."/>
        </authorList>
    </citation>
    <scope>NUCLEOTIDE SEQUENCE</scope>
    <source>
        <strain evidence="1">SCSIO W_1865</strain>
        <plasmid evidence="1">unnamed1</plasmid>
    </source>
</reference>
<protein>
    <recommendedName>
        <fullName evidence="3">DUF296 domain-containing protein</fullName>
    </recommendedName>
</protein>
<evidence type="ECO:0000313" key="1">
    <source>
        <dbReference type="EMBL" id="WCE71896.1"/>
    </source>
</evidence>
<geneLocation type="plasmid" evidence="1 2">
    <name>unnamed1</name>
</geneLocation>
<proteinExistence type="predicted"/>
<dbReference type="EMBL" id="CP116424">
    <property type="protein sequence ID" value="WCE71896.1"/>
    <property type="molecule type" value="Genomic_DNA"/>
</dbReference>
<organism evidence="1 2">
    <name type="scientific">Sulfitobacter faviae</name>
    <dbReference type="NCBI Taxonomy" id="1775881"/>
    <lineage>
        <taxon>Bacteria</taxon>
        <taxon>Pseudomonadati</taxon>
        <taxon>Pseudomonadota</taxon>
        <taxon>Alphaproteobacteria</taxon>
        <taxon>Rhodobacterales</taxon>
        <taxon>Roseobacteraceae</taxon>
        <taxon>Sulfitobacter</taxon>
    </lineage>
</organism>
<gene>
    <name evidence="1" type="ORF">PL336_16690</name>
</gene>
<dbReference type="AlphaFoldDB" id="A0AAX3LT82"/>